<comment type="caution">
    <text evidence="3">The sequence shown here is derived from an EMBL/GenBank/DDBJ whole genome shotgun (WGS) entry which is preliminary data.</text>
</comment>
<feature type="chain" id="PRO_5040106122" evidence="2">
    <location>
        <begin position="17"/>
        <end position="312"/>
    </location>
</feature>
<evidence type="ECO:0000256" key="2">
    <source>
        <dbReference type="SAM" id="SignalP"/>
    </source>
</evidence>
<keyword evidence="2" id="KW-0732">Signal</keyword>
<dbReference type="AlphaFoldDB" id="A0A9P8SGC1"/>
<dbReference type="Proteomes" id="UP000824596">
    <property type="component" value="Unassembled WGS sequence"/>
</dbReference>
<dbReference type="GeneID" id="68357261"/>
<keyword evidence="4" id="KW-1185">Reference proteome</keyword>
<gene>
    <name evidence="3" type="ORF">HRG_08132</name>
</gene>
<sequence>MKNSLLIHALAGGAAASQMTLPFIDNAAIVAAVDPADPGFKVCSVANQKLQVCVRRAGGSGGLATAAPDELAQCACCEGNRPVDAAYASCSSYLVEAEPTLSTAYSAFGRLYDICAANRGVCSGRAVSATAVSGTATAKRLTTARGAEPTASYAPACNSLGGLFESCSMEIPGFADLPFGRQAPCYCCITARGQVSWTDEFDKYAQTCRDWARDSGPKSIYTLARSFATFCRRFSDACSSTNALSLTEATATTSTDAEATDDATTTPGGGADQASRTASTAASSSTGSAASNMRVGSAAGFIMVAAAVVVAI</sequence>
<evidence type="ECO:0000256" key="1">
    <source>
        <dbReference type="SAM" id="MobiDB-lite"/>
    </source>
</evidence>
<feature type="signal peptide" evidence="2">
    <location>
        <begin position="1"/>
        <end position="16"/>
    </location>
</feature>
<evidence type="ECO:0000313" key="3">
    <source>
        <dbReference type="EMBL" id="KAH0960979.1"/>
    </source>
</evidence>
<feature type="region of interest" description="Disordered" evidence="1">
    <location>
        <begin position="250"/>
        <end position="291"/>
    </location>
</feature>
<dbReference type="EMBL" id="JAIZPD010000009">
    <property type="protein sequence ID" value="KAH0960979.1"/>
    <property type="molecule type" value="Genomic_DNA"/>
</dbReference>
<name>A0A9P8SGC1_9HYPO</name>
<accession>A0A9P8SGC1</accession>
<reference evidence="3" key="1">
    <citation type="submission" date="2021-09" db="EMBL/GenBank/DDBJ databases">
        <title>A high-quality genome of the endoparasitic fungus Hirsutella rhossiliensis with a comparison of Hirsutella genomes reveals transposable elements contributing to genome size variation.</title>
        <authorList>
            <person name="Lin R."/>
            <person name="Jiao Y."/>
            <person name="Sun X."/>
            <person name="Ling J."/>
            <person name="Xie B."/>
            <person name="Cheng X."/>
        </authorList>
    </citation>
    <scope>NUCLEOTIDE SEQUENCE</scope>
    <source>
        <strain evidence="3">HR02</strain>
    </source>
</reference>
<feature type="compositionally biased region" description="Low complexity" evidence="1">
    <location>
        <begin position="250"/>
        <end position="266"/>
    </location>
</feature>
<dbReference type="OrthoDB" id="4153189at2759"/>
<feature type="compositionally biased region" description="Low complexity" evidence="1">
    <location>
        <begin position="274"/>
        <end position="291"/>
    </location>
</feature>
<dbReference type="RefSeq" id="XP_044718492.1">
    <property type="nucleotide sequence ID" value="XM_044866603.1"/>
</dbReference>
<organism evidence="3 4">
    <name type="scientific">Hirsutella rhossiliensis</name>
    <dbReference type="NCBI Taxonomy" id="111463"/>
    <lineage>
        <taxon>Eukaryota</taxon>
        <taxon>Fungi</taxon>
        <taxon>Dikarya</taxon>
        <taxon>Ascomycota</taxon>
        <taxon>Pezizomycotina</taxon>
        <taxon>Sordariomycetes</taxon>
        <taxon>Hypocreomycetidae</taxon>
        <taxon>Hypocreales</taxon>
        <taxon>Ophiocordycipitaceae</taxon>
        <taxon>Hirsutella</taxon>
    </lineage>
</organism>
<protein>
    <submittedName>
        <fullName evidence="3">Uncharacterized protein</fullName>
    </submittedName>
</protein>
<proteinExistence type="predicted"/>
<evidence type="ECO:0000313" key="4">
    <source>
        <dbReference type="Proteomes" id="UP000824596"/>
    </source>
</evidence>